<evidence type="ECO:0000313" key="2">
    <source>
        <dbReference type="EMBL" id="POI19038.1"/>
    </source>
</evidence>
<proteinExistence type="predicted"/>
<dbReference type="GO" id="GO:0003677">
    <property type="term" value="F:DNA binding"/>
    <property type="evidence" value="ECO:0007669"/>
    <property type="project" value="TreeGrafter"/>
</dbReference>
<sequence>MQRKGKSVLLLVEEREEHPYLELANVRMVFTPPAAVLAQPLHCGIARDLKGHYRRRLLTQLPAARSSELPTLLDALHMLAQAWGDVRPGLIASCFRAASFSPDSSPNAPLAPVWLGQEQLESFGLMDEGLERLTDVDTAEDWERAMEEGEDSGEPVAVRPCPSEPEVWDSLATLRRFLECRATSPDLLQMFYALQDAVHAVSAGAEPALLRDSSPKQ</sequence>
<dbReference type="AlphaFoldDB" id="A0A2P4S4R3"/>
<protein>
    <recommendedName>
        <fullName evidence="1">DDE-1 domain-containing protein</fullName>
    </recommendedName>
</protein>
<keyword evidence="3" id="KW-1185">Reference proteome</keyword>
<dbReference type="Proteomes" id="UP000237246">
    <property type="component" value="Unassembled WGS sequence"/>
</dbReference>
<gene>
    <name evidence="2" type="ORF">CIB84_017217</name>
</gene>
<comment type="caution">
    <text evidence="2">The sequence shown here is derived from an EMBL/GenBank/DDBJ whole genome shotgun (WGS) entry which is preliminary data.</text>
</comment>
<feature type="domain" description="DDE-1" evidence="1">
    <location>
        <begin position="3"/>
        <end position="95"/>
    </location>
</feature>
<dbReference type="GO" id="GO:0005634">
    <property type="term" value="C:nucleus"/>
    <property type="evidence" value="ECO:0007669"/>
    <property type="project" value="TreeGrafter"/>
</dbReference>
<evidence type="ECO:0000313" key="3">
    <source>
        <dbReference type="Proteomes" id="UP000237246"/>
    </source>
</evidence>
<dbReference type="Pfam" id="PF03184">
    <property type="entry name" value="DDE_1"/>
    <property type="match status" value="1"/>
</dbReference>
<dbReference type="EMBL" id="PPHD01110808">
    <property type="protein sequence ID" value="POI19038.1"/>
    <property type="molecule type" value="Genomic_DNA"/>
</dbReference>
<organism evidence="2 3">
    <name type="scientific">Bambusicola thoracicus</name>
    <name type="common">Chinese bamboo-partridge</name>
    <name type="synonym">Perdix thoracica</name>
    <dbReference type="NCBI Taxonomy" id="9083"/>
    <lineage>
        <taxon>Eukaryota</taxon>
        <taxon>Metazoa</taxon>
        <taxon>Chordata</taxon>
        <taxon>Craniata</taxon>
        <taxon>Vertebrata</taxon>
        <taxon>Euteleostomi</taxon>
        <taxon>Archelosauria</taxon>
        <taxon>Archosauria</taxon>
        <taxon>Dinosauria</taxon>
        <taxon>Saurischia</taxon>
        <taxon>Theropoda</taxon>
        <taxon>Coelurosauria</taxon>
        <taxon>Aves</taxon>
        <taxon>Neognathae</taxon>
        <taxon>Galloanserae</taxon>
        <taxon>Galliformes</taxon>
        <taxon>Phasianidae</taxon>
        <taxon>Perdicinae</taxon>
        <taxon>Bambusicola</taxon>
    </lineage>
</organism>
<accession>A0A2P4S4R3</accession>
<dbReference type="InterPro" id="IPR050863">
    <property type="entry name" value="CenT-Element_Derived"/>
</dbReference>
<dbReference type="PANTHER" id="PTHR19303:SF36">
    <property type="entry name" value="TIGGER TRANSPOSABLE ELEMENT-DERIVED PROTEIN 3"/>
    <property type="match status" value="1"/>
</dbReference>
<dbReference type="PANTHER" id="PTHR19303">
    <property type="entry name" value="TRANSPOSON"/>
    <property type="match status" value="1"/>
</dbReference>
<dbReference type="OrthoDB" id="9909311at2759"/>
<reference evidence="2 3" key="1">
    <citation type="submission" date="2018-01" db="EMBL/GenBank/DDBJ databases">
        <title>Comparison of the Chinese Bamboo Partridge and Red Junglefowl genome sequences highlights the importance of demography in genome evolution.</title>
        <authorList>
            <person name="Tiley G.P."/>
            <person name="Kimball R.T."/>
            <person name="Braun E.L."/>
            <person name="Burleigh J.G."/>
        </authorList>
    </citation>
    <scope>NUCLEOTIDE SEQUENCE [LARGE SCALE GENOMIC DNA]</scope>
    <source>
        <strain evidence="2">RTK389</strain>
        <tissue evidence="2">Blood</tissue>
    </source>
</reference>
<evidence type="ECO:0000259" key="1">
    <source>
        <dbReference type="Pfam" id="PF03184"/>
    </source>
</evidence>
<name>A0A2P4S4R3_BAMTH</name>
<dbReference type="InterPro" id="IPR004875">
    <property type="entry name" value="DDE_SF_endonuclease_dom"/>
</dbReference>